<evidence type="ECO:0000313" key="2">
    <source>
        <dbReference type="Proteomes" id="UP001596043"/>
    </source>
</evidence>
<accession>A0ABV9HQC7</accession>
<protein>
    <submittedName>
        <fullName evidence="1">CdaR family protein</fullName>
    </submittedName>
</protein>
<name>A0ABV9HQC7_9FLAO</name>
<proteinExistence type="predicted"/>
<dbReference type="InterPro" id="IPR012505">
    <property type="entry name" value="YbbR"/>
</dbReference>
<comment type="caution">
    <text evidence="1">The sequence shown here is derived from an EMBL/GenBank/DDBJ whole genome shotgun (WGS) entry which is preliminary data.</text>
</comment>
<dbReference type="Proteomes" id="UP001596043">
    <property type="component" value="Unassembled WGS sequence"/>
</dbReference>
<dbReference type="PANTHER" id="PTHR37804:SF1">
    <property type="entry name" value="CDAA REGULATORY PROTEIN CDAR"/>
    <property type="match status" value="1"/>
</dbReference>
<evidence type="ECO:0000313" key="1">
    <source>
        <dbReference type="EMBL" id="MFC4632399.1"/>
    </source>
</evidence>
<dbReference type="Gene3D" id="2.170.120.40">
    <property type="entry name" value="YbbR-like domain"/>
    <property type="match status" value="1"/>
</dbReference>
<keyword evidence="2" id="KW-1185">Reference proteome</keyword>
<dbReference type="EMBL" id="JBHSFV010000001">
    <property type="protein sequence ID" value="MFC4632399.1"/>
    <property type="molecule type" value="Genomic_DNA"/>
</dbReference>
<gene>
    <name evidence="1" type="ORF">ACFO3O_00655</name>
</gene>
<dbReference type="Pfam" id="PF07949">
    <property type="entry name" value="YbbR"/>
    <property type="match status" value="1"/>
</dbReference>
<dbReference type="Gene3D" id="2.170.120.30">
    <property type="match status" value="1"/>
</dbReference>
<reference evidence="2" key="1">
    <citation type="journal article" date="2019" name="Int. J. Syst. Evol. Microbiol.">
        <title>The Global Catalogue of Microorganisms (GCM) 10K type strain sequencing project: providing services to taxonomists for standard genome sequencing and annotation.</title>
        <authorList>
            <consortium name="The Broad Institute Genomics Platform"/>
            <consortium name="The Broad Institute Genome Sequencing Center for Infectious Disease"/>
            <person name="Wu L."/>
            <person name="Ma J."/>
        </authorList>
    </citation>
    <scope>NUCLEOTIDE SEQUENCE [LARGE SCALE GENOMIC DNA]</scope>
    <source>
        <strain evidence="2">YJ-61-S</strain>
    </source>
</reference>
<organism evidence="1 2">
    <name type="scientific">Dokdonia ponticola</name>
    <dbReference type="NCBI Taxonomy" id="2041041"/>
    <lineage>
        <taxon>Bacteria</taxon>
        <taxon>Pseudomonadati</taxon>
        <taxon>Bacteroidota</taxon>
        <taxon>Flavobacteriia</taxon>
        <taxon>Flavobacteriales</taxon>
        <taxon>Flavobacteriaceae</taxon>
        <taxon>Dokdonia</taxon>
    </lineage>
</organism>
<sequence>MAILSKLSKEYTKIYTLPVTVIDTPMDKVVTRIEPAVLEVSTRLSGFALVANQFSDFQLPIPFNQLEKTTTKQYQYIPEGHPLMISNAISGVLEVTAISPKQITIQIDSLASKEVPVITALTTQFKKGYGPKGAGVLNPSTVRVVGPKAYIDSITAVTTTPKDLTEISQNIELQLTIDSLPLHKEVKVSLYDIGYSQEVVKFTEGAFSIPVKLINANDTDVKIFPKTVDIYFTVPIDVYESITSSDFEVVCDFNKHNEQDDFIALDIKKSPTEVKNIRLATKQIKYIVVH</sequence>
<dbReference type="PANTHER" id="PTHR37804">
    <property type="entry name" value="CDAA REGULATORY PROTEIN CDAR"/>
    <property type="match status" value="1"/>
</dbReference>
<dbReference type="InterPro" id="IPR053154">
    <property type="entry name" value="c-di-AMP_regulator"/>
</dbReference>